<feature type="signal peptide" evidence="2">
    <location>
        <begin position="1"/>
        <end position="33"/>
    </location>
</feature>
<protein>
    <submittedName>
        <fullName evidence="3">Uncharacterized protein</fullName>
    </submittedName>
</protein>
<dbReference type="Gene3D" id="1.10.287.700">
    <property type="entry name" value="Helix hairpin bin"/>
    <property type="match status" value="1"/>
</dbReference>
<gene>
    <name evidence="3" type="ordered locus">cce_1797</name>
</gene>
<evidence type="ECO:0000313" key="3">
    <source>
        <dbReference type="EMBL" id="ACB51147.1"/>
    </source>
</evidence>
<name>B1WZJ5_CROS5</name>
<keyword evidence="2" id="KW-0732">Signal</keyword>
<feature type="compositionally biased region" description="Low complexity" evidence="1">
    <location>
        <begin position="120"/>
        <end position="129"/>
    </location>
</feature>
<feature type="compositionally biased region" description="Basic and acidic residues" evidence="1">
    <location>
        <begin position="66"/>
        <end position="95"/>
    </location>
</feature>
<feature type="chain" id="PRO_5002772468" evidence="2">
    <location>
        <begin position="34"/>
        <end position="165"/>
    </location>
</feature>
<evidence type="ECO:0000313" key="4">
    <source>
        <dbReference type="Proteomes" id="UP000001203"/>
    </source>
</evidence>
<dbReference type="KEGG" id="cyt:cce_1797"/>
<dbReference type="Proteomes" id="UP000001203">
    <property type="component" value="Chromosome circular"/>
</dbReference>
<dbReference type="PROSITE" id="PS51257">
    <property type="entry name" value="PROKAR_LIPOPROTEIN"/>
    <property type="match status" value="1"/>
</dbReference>
<feature type="compositionally biased region" description="Polar residues" evidence="1">
    <location>
        <begin position="151"/>
        <end position="165"/>
    </location>
</feature>
<proteinExistence type="predicted"/>
<sequence>MNTLKRFFQNIKIKQLLVTLLAGVLLLTSTACGSGRMQAATPSSSGSPNDTGRPQPGQSIYPTSDVQKEQDTTASDRKAKGLIEEAKKRNQKDQTPDELVDELTPDKSVPEQAKDLSQSAKEAAQNATKNTKKAAKNAAENTKEGLKNLKENTQNMVDQATDAIN</sequence>
<dbReference type="eggNOG" id="ENOG5033EZS">
    <property type="taxonomic scope" value="Bacteria"/>
</dbReference>
<dbReference type="EMBL" id="CP000806">
    <property type="protein sequence ID" value="ACB51147.1"/>
    <property type="molecule type" value="Genomic_DNA"/>
</dbReference>
<evidence type="ECO:0000256" key="1">
    <source>
        <dbReference type="SAM" id="MobiDB-lite"/>
    </source>
</evidence>
<feature type="compositionally biased region" description="Polar residues" evidence="1">
    <location>
        <begin position="40"/>
        <end position="65"/>
    </location>
</feature>
<feature type="region of interest" description="Disordered" evidence="1">
    <location>
        <begin position="35"/>
        <end position="165"/>
    </location>
</feature>
<accession>B1WZJ5</accession>
<feature type="compositionally biased region" description="Basic and acidic residues" evidence="1">
    <location>
        <begin position="104"/>
        <end position="114"/>
    </location>
</feature>
<organism evidence="3 4">
    <name type="scientific">Crocosphaera subtropica (strain ATCC 51142 / BH68)</name>
    <name type="common">Cyanothece sp. (strain ATCC 51142)</name>
    <dbReference type="NCBI Taxonomy" id="43989"/>
    <lineage>
        <taxon>Bacteria</taxon>
        <taxon>Bacillati</taxon>
        <taxon>Cyanobacteriota</taxon>
        <taxon>Cyanophyceae</taxon>
        <taxon>Oscillatoriophycideae</taxon>
        <taxon>Chroococcales</taxon>
        <taxon>Aphanothecaceae</taxon>
        <taxon>Crocosphaera</taxon>
        <taxon>Crocosphaera subtropica</taxon>
    </lineage>
</organism>
<dbReference type="OrthoDB" id="461913at2"/>
<dbReference type="HOGENOM" id="CLU_1608124_0_0_3"/>
<dbReference type="RefSeq" id="WP_009545611.1">
    <property type="nucleotide sequence ID" value="NC_010546.1"/>
</dbReference>
<dbReference type="AlphaFoldDB" id="B1WZJ5"/>
<reference evidence="3 4" key="1">
    <citation type="journal article" date="2008" name="Proc. Natl. Acad. Sci. U.S.A.">
        <title>The genome of Cyanothece 51142, a unicellular diazotrophic cyanobacterium important in the marine nitrogen cycle.</title>
        <authorList>
            <person name="Welsh E.A."/>
            <person name="Liberton M."/>
            <person name="Stoeckel J."/>
            <person name="Loh T."/>
            <person name="Elvitigala T."/>
            <person name="Wang C."/>
            <person name="Wollam A."/>
            <person name="Fulton R.S."/>
            <person name="Clifton S.W."/>
            <person name="Jacobs J.M."/>
            <person name="Aurora R."/>
            <person name="Ghosh B.K."/>
            <person name="Sherman L.A."/>
            <person name="Smith R.D."/>
            <person name="Wilson R.K."/>
            <person name="Pakrasi H.B."/>
        </authorList>
    </citation>
    <scope>NUCLEOTIDE SEQUENCE [LARGE SCALE GENOMIC DNA]</scope>
    <source>
        <strain evidence="4">ATCC 51142 / BH68</strain>
    </source>
</reference>
<keyword evidence="4" id="KW-1185">Reference proteome</keyword>
<feature type="compositionally biased region" description="Basic and acidic residues" evidence="1">
    <location>
        <begin position="141"/>
        <end position="150"/>
    </location>
</feature>
<evidence type="ECO:0000256" key="2">
    <source>
        <dbReference type="SAM" id="SignalP"/>
    </source>
</evidence>